<evidence type="ECO:0000313" key="2">
    <source>
        <dbReference type="Proteomes" id="UP000321892"/>
    </source>
</evidence>
<protein>
    <submittedName>
        <fullName evidence="1">Uncharacterized protein</fullName>
    </submittedName>
</protein>
<dbReference type="AlphaFoldDB" id="A0A510JET8"/>
<dbReference type="Proteomes" id="UP000321892">
    <property type="component" value="Chromosome"/>
</dbReference>
<organism evidence="1 2">
    <name type="scientific">Leptotrichia hofstadii</name>
    <dbReference type="NCBI Taxonomy" id="157688"/>
    <lineage>
        <taxon>Bacteria</taxon>
        <taxon>Fusobacteriati</taxon>
        <taxon>Fusobacteriota</taxon>
        <taxon>Fusobacteriia</taxon>
        <taxon>Fusobacteriales</taxon>
        <taxon>Leptotrichiaceae</taxon>
        <taxon>Leptotrichia</taxon>
    </lineage>
</organism>
<dbReference type="KEGG" id="lhf:JCM16775_0523"/>
<accession>A0A510JET8</accession>
<evidence type="ECO:0000313" key="1">
    <source>
        <dbReference type="EMBL" id="BBM37828.1"/>
    </source>
</evidence>
<reference evidence="1 2" key="1">
    <citation type="submission" date="2019-07" db="EMBL/GenBank/DDBJ databases">
        <title>Complete Genome Sequence of Leptotrichia hofstadii Strain JCM16775.</title>
        <authorList>
            <person name="Watanabe S."/>
            <person name="Cui L."/>
        </authorList>
    </citation>
    <scope>NUCLEOTIDE SEQUENCE [LARGE SCALE GENOMIC DNA]</scope>
    <source>
        <strain evidence="1 2">JCM16775</strain>
    </source>
</reference>
<sequence>MKSFSNRKWKSIFSISFVFFTLFFFNAKSLIAEANQIMKFNDVDELAEYFKGILCGCFGSQE</sequence>
<name>A0A510JET8_9FUSO</name>
<proteinExistence type="predicted"/>
<dbReference type="EMBL" id="AP019823">
    <property type="protein sequence ID" value="BBM37828.1"/>
    <property type="molecule type" value="Genomic_DNA"/>
</dbReference>
<dbReference type="RefSeq" id="WP_026745819.1">
    <property type="nucleotide sequence ID" value="NZ_AP019823.1"/>
</dbReference>
<gene>
    <name evidence="1" type="ORF">JCM16775_0523</name>
</gene>
<keyword evidence="2" id="KW-1185">Reference proteome</keyword>